<dbReference type="EMBL" id="PISP01000007">
    <property type="protein sequence ID" value="PKD42402.1"/>
    <property type="molecule type" value="Genomic_DNA"/>
</dbReference>
<accession>A0A2N0VDY6</accession>
<sequence>MLMISHVQAQESENLLPLQEGSRALQFQISENFNLESFSGSVFSYKRQLSDQKATRIGLSLSSQYAVTDYPDDINDQNDSNMQFNLGLSYSRMNYINPDSEIKFYYGYGPGVNFGLNRTVQDETNSKLTNRSVLYGISGIGYAGVEWFFHSSMSLHAEYQSSIRLNHRRIKQTNEQNATDNSIRNNSTVFSLGGDGVQFGLSVYF</sequence>
<dbReference type="Proteomes" id="UP000233398">
    <property type="component" value="Unassembled WGS sequence"/>
</dbReference>
<protein>
    <recommendedName>
        <fullName evidence="3">Outer membrane protein beta-barrel domain-containing protein</fullName>
    </recommendedName>
</protein>
<name>A0A2N0VDY6_9BACT</name>
<gene>
    <name evidence="1" type="ORF">CWD77_15285</name>
</gene>
<evidence type="ECO:0000313" key="2">
    <source>
        <dbReference type="Proteomes" id="UP000233398"/>
    </source>
</evidence>
<keyword evidence="2" id="KW-1185">Reference proteome</keyword>
<dbReference type="AlphaFoldDB" id="A0A2N0VDY6"/>
<organism evidence="1 2">
    <name type="scientific">Rhodohalobacter barkolensis</name>
    <dbReference type="NCBI Taxonomy" id="2053187"/>
    <lineage>
        <taxon>Bacteria</taxon>
        <taxon>Pseudomonadati</taxon>
        <taxon>Balneolota</taxon>
        <taxon>Balneolia</taxon>
        <taxon>Balneolales</taxon>
        <taxon>Balneolaceae</taxon>
        <taxon>Rhodohalobacter</taxon>
    </lineage>
</organism>
<reference evidence="1 2" key="1">
    <citation type="submission" date="2017-11" db="EMBL/GenBank/DDBJ databases">
        <title>Rhodohalobacter 15182 sp. nov., isolated from a salt lake.</title>
        <authorList>
            <person name="Han S."/>
        </authorList>
    </citation>
    <scope>NUCLEOTIDE SEQUENCE [LARGE SCALE GENOMIC DNA]</scope>
    <source>
        <strain evidence="1 2">15182</strain>
    </source>
</reference>
<proteinExistence type="predicted"/>
<comment type="caution">
    <text evidence="1">The sequence shown here is derived from an EMBL/GenBank/DDBJ whole genome shotgun (WGS) entry which is preliminary data.</text>
</comment>
<evidence type="ECO:0008006" key="3">
    <source>
        <dbReference type="Google" id="ProtNLM"/>
    </source>
</evidence>
<evidence type="ECO:0000313" key="1">
    <source>
        <dbReference type="EMBL" id="PKD42402.1"/>
    </source>
</evidence>